<dbReference type="Gene3D" id="3.40.50.1820">
    <property type="entry name" value="alpha/beta hydrolase"/>
    <property type="match status" value="1"/>
</dbReference>
<dbReference type="Pfam" id="PF12146">
    <property type="entry name" value="Hydrolase_4"/>
    <property type="match status" value="1"/>
</dbReference>
<dbReference type="OrthoDB" id="9776685at2"/>
<dbReference type="AlphaFoldDB" id="A0A1J0A685"/>
<dbReference type="EMBL" id="CP017267">
    <property type="protein sequence ID" value="APB31426.1"/>
    <property type="molecule type" value="Genomic_DNA"/>
</dbReference>
<evidence type="ECO:0000313" key="3">
    <source>
        <dbReference type="EMBL" id="APB31426.1"/>
    </source>
</evidence>
<dbReference type="InterPro" id="IPR022742">
    <property type="entry name" value="Hydrolase_4"/>
</dbReference>
<keyword evidence="4" id="KW-1185">Reference proteome</keyword>
<dbReference type="RefSeq" id="WP_071457022.1">
    <property type="nucleotide sequence ID" value="NZ_CP017267.1"/>
</dbReference>
<keyword evidence="1" id="KW-0472">Membrane</keyword>
<dbReference type="KEGG" id="vte:BHY08_06035"/>
<dbReference type="STRING" id="519472.BHY08_06035"/>
<sequence length="306" mass="34550">MKKILIYGIVIGVIVIVIGLGAGVNYLFNYAIVAGKKDFINDVKQEQIEKDWHFAQNHLSEESIKSDDGLNLVAKKVTHDNPSKKVAIVAHGYMGKSDYMGQYAQLFYDEGFDVLVPDNRAHGKSEGKYVGFGWLDRKDYVRWIDEVVKEYGTDVNIVLYGLSMGAATVMMTSGEDLPQQVKVIIEDCGYDSVRNELAFQLNDMFNLPSFPMIPLASSYTKLRAGYSFGEASAVKQLEKNKLPLLFIHGDKDDFVPTDMVYQVYRATKGPKELVIFEGAKHAESLKKHPEEYKKTVKNFLSKYFPK</sequence>
<protein>
    <submittedName>
        <fullName evidence="3">Alpha/beta hydrolase</fullName>
    </submittedName>
</protein>
<dbReference type="GO" id="GO:0016787">
    <property type="term" value="F:hydrolase activity"/>
    <property type="evidence" value="ECO:0007669"/>
    <property type="project" value="UniProtKB-KW"/>
</dbReference>
<evidence type="ECO:0000313" key="4">
    <source>
        <dbReference type="Proteomes" id="UP000191200"/>
    </source>
</evidence>
<organism evidence="3 4">
    <name type="scientific">Vagococcus teuberi</name>
    <dbReference type="NCBI Taxonomy" id="519472"/>
    <lineage>
        <taxon>Bacteria</taxon>
        <taxon>Bacillati</taxon>
        <taxon>Bacillota</taxon>
        <taxon>Bacilli</taxon>
        <taxon>Lactobacillales</taxon>
        <taxon>Enterococcaceae</taxon>
        <taxon>Vagococcus</taxon>
    </lineage>
</organism>
<feature type="transmembrane region" description="Helical" evidence="1">
    <location>
        <begin position="6"/>
        <end position="28"/>
    </location>
</feature>
<dbReference type="PANTHER" id="PTHR43358">
    <property type="entry name" value="ALPHA/BETA-HYDROLASE"/>
    <property type="match status" value="1"/>
</dbReference>
<name>A0A1J0A685_9ENTE</name>
<evidence type="ECO:0000256" key="1">
    <source>
        <dbReference type="SAM" id="Phobius"/>
    </source>
</evidence>
<dbReference type="Proteomes" id="UP000191200">
    <property type="component" value="Chromosome"/>
</dbReference>
<dbReference type="InterPro" id="IPR052920">
    <property type="entry name" value="DNA-binding_regulatory"/>
</dbReference>
<reference evidence="3 4" key="1">
    <citation type="submission" date="2016-09" db="EMBL/GenBank/DDBJ databases">
        <title>Vagococcus teuberi sp. nov., isolated from the Malian artisanal sour milk fene.</title>
        <authorList>
            <person name="Wullschleger S."/>
            <person name="Seifert C."/>
            <person name="Baumgartner S."/>
            <person name="Lacroix C."/>
            <person name="Bonfoh B."/>
            <person name="Stevens M.J."/>
            <person name="Meile L."/>
        </authorList>
    </citation>
    <scope>NUCLEOTIDE SEQUENCE [LARGE SCALE GENOMIC DNA]</scope>
    <source>
        <strain evidence="3 4">DSM 21459</strain>
    </source>
</reference>
<feature type="domain" description="Serine aminopeptidase S33" evidence="2">
    <location>
        <begin position="83"/>
        <end position="184"/>
    </location>
</feature>
<dbReference type="PANTHER" id="PTHR43358:SF4">
    <property type="entry name" value="ALPHA_BETA HYDROLASE FOLD-1 DOMAIN-CONTAINING PROTEIN"/>
    <property type="match status" value="1"/>
</dbReference>
<keyword evidence="1" id="KW-1133">Transmembrane helix</keyword>
<accession>A0A1J0A685</accession>
<proteinExistence type="predicted"/>
<dbReference type="InterPro" id="IPR029058">
    <property type="entry name" value="AB_hydrolase_fold"/>
</dbReference>
<evidence type="ECO:0000259" key="2">
    <source>
        <dbReference type="Pfam" id="PF12146"/>
    </source>
</evidence>
<gene>
    <name evidence="3" type="ORF">BHY08_06035</name>
</gene>
<keyword evidence="3" id="KW-0378">Hydrolase</keyword>
<keyword evidence="1" id="KW-0812">Transmembrane</keyword>
<dbReference type="SUPFAM" id="SSF53474">
    <property type="entry name" value="alpha/beta-Hydrolases"/>
    <property type="match status" value="1"/>
</dbReference>